<organism evidence="1 2">
    <name type="scientific">Candidatus Yanofskybacteria bacterium RIFCSPHIGHO2_02_FULL_38_22b</name>
    <dbReference type="NCBI Taxonomy" id="1802673"/>
    <lineage>
        <taxon>Bacteria</taxon>
        <taxon>Candidatus Yanofskyibacteriota</taxon>
    </lineage>
</organism>
<name>A0A1F8F1Q1_9BACT</name>
<dbReference type="EMBL" id="MGJN01000010">
    <property type="protein sequence ID" value="OGN07043.1"/>
    <property type="molecule type" value="Genomic_DNA"/>
</dbReference>
<dbReference type="Proteomes" id="UP000176834">
    <property type="component" value="Unassembled WGS sequence"/>
</dbReference>
<evidence type="ECO:0000313" key="2">
    <source>
        <dbReference type="Proteomes" id="UP000176834"/>
    </source>
</evidence>
<protein>
    <submittedName>
        <fullName evidence="1">Uncharacterized protein</fullName>
    </submittedName>
</protein>
<evidence type="ECO:0000313" key="1">
    <source>
        <dbReference type="EMBL" id="OGN07043.1"/>
    </source>
</evidence>
<sequence length="133" mass="15033">MAQELSYNYFQLKNKKISVDDINHAVECGMFVYAQDGIPVILDIEYNMADKIGLKTSKAVLIQRLDTNEPIVKVVSNSFQGNIDKNLVDFFEGRNGEVMNFAYETAAEQALQPRRSGTETKCGFLLNQPREGY</sequence>
<proteinExistence type="predicted"/>
<accession>A0A1F8F1Q1</accession>
<reference evidence="1 2" key="1">
    <citation type="journal article" date="2016" name="Nat. Commun.">
        <title>Thousands of microbial genomes shed light on interconnected biogeochemical processes in an aquifer system.</title>
        <authorList>
            <person name="Anantharaman K."/>
            <person name="Brown C.T."/>
            <person name="Hug L.A."/>
            <person name="Sharon I."/>
            <person name="Castelle C.J."/>
            <person name="Probst A.J."/>
            <person name="Thomas B.C."/>
            <person name="Singh A."/>
            <person name="Wilkins M.J."/>
            <person name="Karaoz U."/>
            <person name="Brodie E.L."/>
            <person name="Williams K.H."/>
            <person name="Hubbard S.S."/>
            <person name="Banfield J.F."/>
        </authorList>
    </citation>
    <scope>NUCLEOTIDE SEQUENCE [LARGE SCALE GENOMIC DNA]</scope>
</reference>
<dbReference type="AlphaFoldDB" id="A0A1F8F1Q1"/>
<gene>
    <name evidence="1" type="ORF">A3B86_00880</name>
</gene>
<comment type="caution">
    <text evidence="1">The sequence shown here is derived from an EMBL/GenBank/DDBJ whole genome shotgun (WGS) entry which is preliminary data.</text>
</comment>